<evidence type="ECO:0000313" key="5">
    <source>
        <dbReference type="EMBL" id="CAF1079134.1"/>
    </source>
</evidence>
<accession>A0A814MGS6</accession>
<evidence type="ECO:0000313" key="4">
    <source>
        <dbReference type="EMBL" id="CAF0733845.1"/>
    </source>
</evidence>
<keyword evidence="2 3" id="KW-0802">TPR repeat</keyword>
<keyword evidence="1" id="KW-0677">Repeat</keyword>
<dbReference type="PANTHER" id="PTHR45641:SF19">
    <property type="entry name" value="NEPHROCYSTIN-3"/>
    <property type="match status" value="1"/>
</dbReference>
<dbReference type="PROSITE" id="PS50005">
    <property type="entry name" value="TPR"/>
    <property type="match status" value="2"/>
</dbReference>
<dbReference type="InterPro" id="IPR011990">
    <property type="entry name" value="TPR-like_helical_dom_sf"/>
</dbReference>
<dbReference type="SMART" id="SM00028">
    <property type="entry name" value="TPR"/>
    <property type="match status" value="5"/>
</dbReference>
<comment type="caution">
    <text evidence="5">The sequence shown here is derived from an EMBL/GenBank/DDBJ whole genome shotgun (WGS) entry which is preliminary data.</text>
</comment>
<dbReference type="Proteomes" id="UP000663877">
    <property type="component" value="Unassembled WGS sequence"/>
</dbReference>
<protein>
    <recommendedName>
        <fullName evidence="7">Tetratricopeptide repeat protein</fullName>
    </recommendedName>
</protein>
<dbReference type="EMBL" id="CAJNOM010000116">
    <property type="protein sequence ID" value="CAF1079134.1"/>
    <property type="molecule type" value="Genomic_DNA"/>
</dbReference>
<organism evidence="5 6">
    <name type="scientific">Adineta steineri</name>
    <dbReference type="NCBI Taxonomy" id="433720"/>
    <lineage>
        <taxon>Eukaryota</taxon>
        <taxon>Metazoa</taxon>
        <taxon>Spiralia</taxon>
        <taxon>Gnathifera</taxon>
        <taxon>Rotifera</taxon>
        <taxon>Eurotatoria</taxon>
        <taxon>Bdelloidea</taxon>
        <taxon>Adinetida</taxon>
        <taxon>Adinetidae</taxon>
        <taxon>Adineta</taxon>
    </lineage>
</organism>
<reference evidence="5" key="1">
    <citation type="submission" date="2021-02" db="EMBL/GenBank/DDBJ databases">
        <authorList>
            <person name="Nowell W R."/>
        </authorList>
    </citation>
    <scope>NUCLEOTIDE SEQUENCE</scope>
</reference>
<gene>
    <name evidence="4" type="ORF">BJG266_LOCUS1385</name>
    <name evidence="5" type="ORF">QVE165_LOCUS19121</name>
</gene>
<evidence type="ECO:0000313" key="6">
    <source>
        <dbReference type="Proteomes" id="UP000663832"/>
    </source>
</evidence>
<feature type="repeat" description="TPR" evidence="3">
    <location>
        <begin position="163"/>
        <end position="196"/>
    </location>
</feature>
<name>A0A814MGS6_9BILA</name>
<evidence type="ECO:0000256" key="2">
    <source>
        <dbReference type="ARBA" id="ARBA00022803"/>
    </source>
</evidence>
<dbReference type="AlphaFoldDB" id="A0A814MGS6"/>
<keyword evidence="6" id="KW-1185">Reference proteome</keyword>
<dbReference type="Pfam" id="PF13424">
    <property type="entry name" value="TPR_12"/>
    <property type="match status" value="2"/>
</dbReference>
<dbReference type="OrthoDB" id="1658288at2759"/>
<dbReference type="SUPFAM" id="SSF48452">
    <property type="entry name" value="TPR-like"/>
    <property type="match status" value="1"/>
</dbReference>
<evidence type="ECO:0000256" key="1">
    <source>
        <dbReference type="ARBA" id="ARBA00022737"/>
    </source>
</evidence>
<evidence type="ECO:0008006" key="7">
    <source>
        <dbReference type="Google" id="ProtNLM"/>
    </source>
</evidence>
<dbReference type="EMBL" id="CAJNOI010000003">
    <property type="protein sequence ID" value="CAF0733845.1"/>
    <property type="molecule type" value="Genomic_DNA"/>
</dbReference>
<evidence type="ECO:0000256" key="3">
    <source>
        <dbReference type="PROSITE-ProRule" id="PRU00339"/>
    </source>
</evidence>
<feature type="repeat" description="TPR" evidence="3">
    <location>
        <begin position="84"/>
        <end position="117"/>
    </location>
</feature>
<dbReference type="Proteomes" id="UP000663832">
    <property type="component" value="Unassembled WGS sequence"/>
</dbReference>
<dbReference type="Gene3D" id="1.25.40.10">
    <property type="entry name" value="Tetratricopeptide repeat domain"/>
    <property type="match status" value="2"/>
</dbReference>
<sequence>MLGCIFKIDQLEFSKSGQCWIADLSLCSKDNYELKDLMKQTKSDIGDDITSLGCLLNRRGDHEQAMNYYLQLLSEPSTEQLDRARCYYGLGAAATALGQYDQALEYHFKELEIHEKRSNRRNTALTHMVMGQIYWKKGDLDTALAYEEKAYPILRLFADPQLSNVHLTMGNIYRGKNEPKLAIQHYETALELNRQQRLPADHENFGIIYTNMGLAYSRNQKPKKALEYCLKAKEILLKSLPPTNSRISEIEGYIRCIREQIEQNTKS</sequence>
<dbReference type="Pfam" id="PF13176">
    <property type="entry name" value="TPR_7"/>
    <property type="match status" value="1"/>
</dbReference>
<dbReference type="PANTHER" id="PTHR45641">
    <property type="entry name" value="TETRATRICOPEPTIDE REPEAT PROTEIN (AFU_ORTHOLOGUE AFUA_6G03870)"/>
    <property type="match status" value="1"/>
</dbReference>
<dbReference type="InterPro" id="IPR019734">
    <property type="entry name" value="TPR_rpt"/>
</dbReference>
<proteinExistence type="predicted"/>